<dbReference type="Proteomes" id="UP000694621">
    <property type="component" value="Unplaced"/>
</dbReference>
<feature type="repeat" description="ANK" evidence="3">
    <location>
        <begin position="187"/>
        <end position="219"/>
    </location>
</feature>
<feature type="compositionally biased region" description="Basic and acidic residues" evidence="5">
    <location>
        <begin position="311"/>
        <end position="326"/>
    </location>
</feature>
<name>A0A8B9L693_ASTMX</name>
<dbReference type="Ensembl" id="ENSAMXT00005050981.1">
    <property type="protein sequence ID" value="ENSAMXP00005046936.1"/>
    <property type="gene ID" value="ENSAMXG00005021586.1"/>
</dbReference>
<dbReference type="InterPro" id="IPR036770">
    <property type="entry name" value="Ankyrin_rpt-contain_sf"/>
</dbReference>
<dbReference type="SMART" id="SM00248">
    <property type="entry name" value="ANK"/>
    <property type="match status" value="7"/>
</dbReference>
<evidence type="ECO:0000313" key="7">
    <source>
        <dbReference type="Proteomes" id="UP000694621"/>
    </source>
</evidence>
<evidence type="ECO:0000256" key="1">
    <source>
        <dbReference type="ARBA" id="ARBA00022737"/>
    </source>
</evidence>
<proteinExistence type="predicted"/>
<dbReference type="Pfam" id="PF12796">
    <property type="entry name" value="Ank_2"/>
    <property type="match status" value="2"/>
</dbReference>
<feature type="repeat" description="ANK" evidence="3">
    <location>
        <begin position="88"/>
        <end position="120"/>
    </location>
</feature>
<keyword evidence="3" id="KW-0040">ANK repeat</keyword>
<evidence type="ECO:0000313" key="6">
    <source>
        <dbReference type="Ensembl" id="ENSAMXP00005046936.1"/>
    </source>
</evidence>
<organism evidence="6 7">
    <name type="scientific">Astyanax mexicanus</name>
    <name type="common">Blind cave fish</name>
    <name type="synonym">Astyanax fasciatus mexicanus</name>
    <dbReference type="NCBI Taxonomy" id="7994"/>
    <lineage>
        <taxon>Eukaryota</taxon>
        <taxon>Metazoa</taxon>
        <taxon>Chordata</taxon>
        <taxon>Craniata</taxon>
        <taxon>Vertebrata</taxon>
        <taxon>Euteleostomi</taxon>
        <taxon>Actinopterygii</taxon>
        <taxon>Neopterygii</taxon>
        <taxon>Teleostei</taxon>
        <taxon>Ostariophysi</taxon>
        <taxon>Characiformes</taxon>
        <taxon>Characoidei</taxon>
        <taxon>Acestrorhamphidae</taxon>
        <taxon>Acestrorhamphinae</taxon>
        <taxon>Astyanax</taxon>
    </lineage>
</organism>
<feature type="compositionally biased region" description="Polar residues" evidence="5">
    <location>
        <begin position="289"/>
        <end position="298"/>
    </location>
</feature>
<feature type="coiled-coil region" evidence="4">
    <location>
        <begin position="362"/>
        <end position="506"/>
    </location>
</feature>
<dbReference type="SUPFAM" id="SSF48403">
    <property type="entry name" value="Ankyrin repeat"/>
    <property type="match status" value="1"/>
</dbReference>
<evidence type="ECO:0000256" key="4">
    <source>
        <dbReference type="SAM" id="Coils"/>
    </source>
</evidence>
<protein>
    <submittedName>
        <fullName evidence="6">Uveal autoantigen with coiled-coil domains and ankyrin repeats</fullName>
    </submittedName>
</protein>
<feature type="region of interest" description="Disordered" evidence="5">
    <location>
        <begin position="282"/>
        <end position="329"/>
    </location>
</feature>
<feature type="repeat" description="ANK" evidence="3">
    <location>
        <begin position="121"/>
        <end position="153"/>
    </location>
</feature>
<feature type="compositionally biased region" description="Polar residues" evidence="5">
    <location>
        <begin position="737"/>
        <end position="762"/>
    </location>
</feature>
<feature type="region of interest" description="Disordered" evidence="5">
    <location>
        <begin position="717"/>
        <end position="850"/>
    </location>
</feature>
<keyword evidence="2 4" id="KW-0175">Coiled coil</keyword>
<dbReference type="InterPro" id="IPR002110">
    <property type="entry name" value="Ankyrin_rpt"/>
</dbReference>
<feature type="repeat" description="ANK" evidence="3">
    <location>
        <begin position="55"/>
        <end position="87"/>
    </location>
</feature>
<accession>A0A8B9L693</accession>
<sequence>MKSLKQRLKKHELSPSSSEWSKYDERLLRAVENGDIDRVTATLKKGAIPTRLDAEGCSALHLAASKGLINSLNVFLGHGVNLHATDASGKTALHLSSGGGHSACVQRLLQCKSPVDSTDLQGRTALHDAAYSGRNTIIKMLCDSGASVSAVDTDGRSPLLLAAQMSHPRACQQLLLCGASTNLRDKQNKTALILACEHPCREVVEVLLKNKADVTAVDLYNHDPLHYARLSNDQVLITMVQQILEAASKAQEAAKTAQKLQQQRSMNAEAQAHMMRKLPAHAPVKVPSSGISWSSTGVPPQKLEKVPAQQHSREHSSRSPDGKDEPQAPLDSAQVRHFSPHSASPASVVLPPRPVEVRAGEVEVLRRELWQARRRLEAAEEEVLRLDATLALRAREYEDLRRNSERALQEAHGRSWELEEALAEVQRRMAGSEARVRQMQAHLVTVRENLVEELRVQLHDARTHREAAVAELERTREELGHHQREVEEQKERSGALLQEVQRLTEELLSKDEHTKALKASLANLEARKAQMACKHIQTPSEWQLKSSKTTMTDITSEILQQEMDKNNYISRDEHTKALKSTLAAAEAKRIEMACKNVQTTSEWQPVSSKATMTDITGNILQQEMGKNNYISIEEHNAMRSSLSAVLQQAESRAQEAQQRQQQAEQENLGLLAELQEQKTELDTLQEALQARFVPVALLEEKERELSLLRLTLKEMEKSKDKKQNFGKTHKKLEDTRNPTTVKSQNQQVSQNRRESSLSGTPEETSEGQQKEAESAVEAETQRESQVSSSASSRPCRLQQSESSTLQAHINSLQQQLETKRVIGQGHFRSKSGFRDHRPYGPVPRTASSPV</sequence>
<evidence type="ECO:0000256" key="3">
    <source>
        <dbReference type="PROSITE-ProRule" id="PRU00023"/>
    </source>
</evidence>
<feature type="repeat" description="ANK" evidence="3">
    <location>
        <begin position="154"/>
        <end position="186"/>
    </location>
</feature>
<dbReference type="PROSITE" id="PS50297">
    <property type="entry name" value="ANK_REP_REGION"/>
    <property type="match status" value="3"/>
</dbReference>
<dbReference type="Gene3D" id="1.25.40.20">
    <property type="entry name" value="Ankyrin repeat-containing domain"/>
    <property type="match status" value="2"/>
</dbReference>
<dbReference type="GO" id="GO:0003779">
    <property type="term" value="F:actin binding"/>
    <property type="evidence" value="ECO:0007669"/>
    <property type="project" value="InterPro"/>
</dbReference>
<keyword evidence="1" id="KW-0677">Repeat</keyword>
<dbReference type="InterPro" id="IPR042420">
    <property type="entry name" value="RAI14/UACA"/>
</dbReference>
<dbReference type="PANTHER" id="PTHR24129:SF1">
    <property type="entry name" value="UVEAL AUTOANTIGEN WITH COILED-COIL DOMAINS AND ANKYRIN REPEATS"/>
    <property type="match status" value="1"/>
</dbReference>
<feature type="compositionally biased region" description="Polar residues" evidence="5">
    <location>
        <begin position="797"/>
        <end position="816"/>
    </location>
</feature>
<evidence type="ECO:0000256" key="2">
    <source>
        <dbReference type="ARBA" id="ARBA00023054"/>
    </source>
</evidence>
<evidence type="ECO:0000256" key="5">
    <source>
        <dbReference type="SAM" id="MobiDB-lite"/>
    </source>
</evidence>
<reference evidence="6" key="1">
    <citation type="submission" date="2025-08" db="UniProtKB">
        <authorList>
            <consortium name="Ensembl"/>
        </authorList>
    </citation>
    <scope>IDENTIFICATION</scope>
</reference>
<dbReference type="PANTHER" id="PTHR24129">
    <property type="entry name" value="ANKYCORBIN"/>
    <property type="match status" value="1"/>
</dbReference>
<dbReference type="AlphaFoldDB" id="A0A8B9L693"/>
<dbReference type="PROSITE" id="PS50088">
    <property type="entry name" value="ANK_REPEAT"/>
    <property type="match status" value="5"/>
</dbReference>